<keyword evidence="1" id="KW-0732">Signal</keyword>
<dbReference type="AlphaFoldDB" id="A0A0F3L2L4"/>
<reference evidence="2 3" key="1">
    <citation type="submission" date="2015-03" db="EMBL/GenBank/DDBJ databases">
        <title>Draft genome sequence of Luteibacter yeojuensis strain SU11.</title>
        <authorList>
            <person name="Sulaiman J."/>
            <person name="Priya K."/>
            <person name="Chan K.-G."/>
        </authorList>
    </citation>
    <scope>NUCLEOTIDE SEQUENCE [LARGE SCALE GENOMIC DNA]</scope>
    <source>
        <strain evidence="2 3">SU11</strain>
    </source>
</reference>
<name>A0A0F3L2L4_9GAMM</name>
<dbReference type="RefSeq" id="WP_045828321.1">
    <property type="nucleotide sequence ID" value="NZ_JZRB01000007.1"/>
</dbReference>
<proteinExistence type="predicted"/>
<accession>A0A0F3L2L4</accession>
<evidence type="ECO:0008006" key="4">
    <source>
        <dbReference type="Google" id="ProtNLM"/>
    </source>
</evidence>
<keyword evidence="3" id="KW-1185">Reference proteome</keyword>
<comment type="caution">
    <text evidence="2">The sequence shown here is derived from an EMBL/GenBank/DDBJ whole genome shotgun (WGS) entry which is preliminary data.</text>
</comment>
<evidence type="ECO:0000313" key="3">
    <source>
        <dbReference type="Proteomes" id="UP000033651"/>
    </source>
</evidence>
<dbReference type="EMBL" id="JZRB01000007">
    <property type="protein sequence ID" value="KJV36579.1"/>
    <property type="molecule type" value="Genomic_DNA"/>
</dbReference>
<dbReference type="OrthoDB" id="5958100at2"/>
<organism evidence="2 3">
    <name type="scientific">Luteibacter yeojuensis</name>
    <dbReference type="NCBI Taxonomy" id="345309"/>
    <lineage>
        <taxon>Bacteria</taxon>
        <taxon>Pseudomonadati</taxon>
        <taxon>Pseudomonadota</taxon>
        <taxon>Gammaproteobacteria</taxon>
        <taxon>Lysobacterales</taxon>
        <taxon>Rhodanobacteraceae</taxon>
        <taxon>Luteibacter</taxon>
    </lineage>
</organism>
<feature type="chain" id="PRO_5002463366" description="DUF4189 domain-containing protein" evidence="1">
    <location>
        <begin position="19"/>
        <end position="108"/>
    </location>
</feature>
<dbReference type="PATRIC" id="fig|345309.4.peg.3871"/>
<feature type="signal peptide" evidence="1">
    <location>
        <begin position="1"/>
        <end position="18"/>
    </location>
</feature>
<gene>
    <name evidence="2" type="ORF">VI08_04330</name>
</gene>
<evidence type="ECO:0000313" key="2">
    <source>
        <dbReference type="EMBL" id="KJV36579.1"/>
    </source>
</evidence>
<protein>
    <recommendedName>
        <fullName evidence="4">DUF4189 domain-containing protein</fullName>
    </recommendedName>
</protein>
<evidence type="ECO:0000256" key="1">
    <source>
        <dbReference type="SAM" id="SignalP"/>
    </source>
</evidence>
<dbReference type="Proteomes" id="UP000033651">
    <property type="component" value="Unassembled WGS sequence"/>
</dbReference>
<sequence>MRLLPIALLCLVATPACATITCNAERYVFGNHHFPSHDEAMAQCLKEEASMTHAETGAYEHGTGCHDVGAVGEHDGWRYGRVATAVIARESGETYTFEGLWMCKPVAD</sequence>